<dbReference type="Gramene" id="Os10t0322600-00">
    <property type="protein sequence ID" value="Os10t0322600-00"/>
    <property type="gene ID" value="Os10g0322600"/>
</dbReference>
<dbReference type="InParanoid" id="A0A0P0XTR3"/>
<dbReference type="AlphaFoldDB" id="A0A0P0XTR3"/>
<name>A0A0P0XTR3_ORYSJ</name>
<dbReference type="Proteomes" id="UP000059680">
    <property type="component" value="Chromosome 10"/>
</dbReference>
<evidence type="ECO:0000313" key="1">
    <source>
        <dbReference type="EMBL" id="BAT10317.1"/>
    </source>
</evidence>
<sequence>MSRPSTFARSVRFVPLPLFDFVSNLSGFLVWLVEGSRHHRSPTGATAGPGGRCVSPHPIWFGWIWVSCQPYLGFGFFYFSELDCPVSCAFFYSSSLFLVRNTKLVMCWGSCLMTTCVLFL</sequence>
<protein>
    <submittedName>
        <fullName evidence="1">Os10g0322600 protein</fullName>
    </submittedName>
</protein>
<keyword evidence="2" id="KW-1185">Reference proteome</keyword>
<dbReference type="EMBL" id="AP014966">
    <property type="protein sequence ID" value="BAT10317.1"/>
    <property type="molecule type" value="Genomic_DNA"/>
</dbReference>
<reference evidence="2" key="1">
    <citation type="journal article" date="2005" name="Nature">
        <title>The map-based sequence of the rice genome.</title>
        <authorList>
            <consortium name="International rice genome sequencing project (IRGSP)"/>
            <person name="Matsumoto T."/>
            <person name="Wu J."/>
            <person name="Kanamori H."/>
            <person name="Katayose Y."/>
            <person name="Fujisawa M."/>
            <person name="Namiki N."/>
            <person name="Mizuno H."/>
            <person name="Yamamoto K."/>
            <person name="Antonio B.A."/>
            <person name="Baba T."/>
            <person name="Sakata K."/>
            <person name="Nagamura Y."/>
            <person name="Aoki H."/>
            <person name="Arikawa K."/>
            <person name="Arita K."/>
            <person name="Bito T."/>
            <person name="Chiden Y."/>
            <person name="Fujitsuka N."/>
            <person name="Fukunaka R."/>
            <person name="Hamada M."/>
            <person name="Harada C."/>
            <person name="Hayashi A."/>
            <person name="Hijishita S."/>
            <person name="Honda M."/>
            <person name="Hosokawa S."/>
            <person name="Ichikawa Y."/>
            <person name="Idonuma A."/>
            <person name="Iijima M."/>
            <person name="Ikeda M."/>
            <person name="Ikeno M."/>
            <person name="Ito K."/>
            <person name="Ito S."/>
            <person name="Ito T."/>
            <person name="Ito Y."/>
            <person name="Ito Y."/>
            <person name="Iwabuchi A."/>
            <person name="Kamiya K."/>
            <person name="Karasawa W."/>
            <person name="Kurita K."/>
            <person name="Katagiri S."/>
            <person name="Kikuta A."/>
            <person name="Kobayashi H."/>
            <person name="Kobayashi N."/>
            <person name="Machita K."/>
            <person name="Maehara T."/>
            <person name="Masukawa M."/>
            <person name="Mizubayashi T."/>
            <person name="Mukai Y."/>
            <person name="Nagasaki H."/>
            <person name="Nagata Y."/>
            <person name="Naito S."/>
            <person name="Nakashima M."/>
            <person name="Nakama Y."/>
            <person name="Nakamichi Y."/>
            <person name="Nakamura M."/>
            <person name="Meguro A."/>
            <person name="Negishi M."/>
            <person name="Ohta I."/>
            <person name="Ohta T."/>
            <person name="Okamoto M."/>
            <person name="Ono N."/>
            <person name="Saji S."/>
            <person name="Sakaguchi M."/>
            <person name="Sakai K."/>
            <person name="Shibata M."/>
            <person name="Shimokawa T."/>
            <person name="Song J."/>
            <person name="Takazaki Y."/>
            <person name="Terasawa K."/>
            <person name="Tsugane M."/>
            <person name="Tsuji K."/>
            <person name="Ueda S."/>
            <person name="Waki K."/>
            <person name="Yamagata H."/>
            <person name="Yamamoto M."/>
            <person name="Yamamoto S."/>
            <person name="Yamane H."/>
            <person name="Yoshiki S."/>
            <person name="Yoshihara R."/>
            <person name="Yukawa K."/>
            <person name="Zhong H."/>
            <person name="Yano M."/>
            <person name="Yuan Q."/>
            <person name="Ouyang S."/>
            <person name="Liu J."/>
            <person name="Jones K.M."/>
            <person name="Gansberger K."/>
            <person name="Moffat K."/>
            <person name="Hill J."/>
            <person name="Bera J."/>
            <person name="Fadrosh D."/>
            <person name="Jin S."/>
            <person name="Johri S."/>
            <person name="Kim M."/>
            <person name="Overton L."/>
            <person name="Reardon M."/>
            <person name="Tsitrin T."/>
            <person name="Vuong H."/>
            <person name="Weaver B."/>
            <person name="Ciecko A."/>
            <person name="Tallon L."/>
            <person name="Jackson J."/>
            <person name="Pai G."/>
            <person name="Aken S.V."/>
            <person name="Utterback T."/>
            <person name="Reidmuller S."/>
            <person name="Feldblyum T."/>
            <person name="Hsiao J."/>
            <person name="Zismann V."/>
            <person name="Iobst S."/>
            <person name="de Vazeille A.R."/>
            <person name="Buell C.R."/>
            <person name="Ying K."/>
            <person name="Li Y."/>
            <person name="Lu T."/>
            <person name="Huang Y."/>
            <person name="Zhao Q."/>
            <person name="Feng Q."/>
            <person name="Zhang L."/>
            <person name="Zhu J."/>
            <person name="Weng Q."/>
            <person name="Mu J."/>
            <person name="Lu Y."/>
            <person name="Fan D."/>
            <person name="Liu Y."/>
            <person name="Guan J."/>
            <person name="Zhang Y."/>
            <person name="Yu S."/>
            <person name="Liu X."/>
            <person name="Zhang Y."/>
            <person name="Hong G."/>
            <person name="Han B."/>
            <person name="Choisne N."/>
            <person name="Demange N."/>
            <person name="Orjeda G."/>
            <person name="Samain S."/>
            <person name="Cattolico L."/>
            <person name="Pelletier E."/>
            <person name="Couloux A."/>
            <person name="Segurens B."/>
            <person name="Wincker P."/>
            <person name="D'Hont A."/>
            <person name="Scarpelli C."/>
            <person name="Weissenbach J."/>
            <person name="Salanoubat M."/>
            <person name="Quetier F."/>
            <person name="Yu Y."/>
            <person name="Kim H.R."/>
            <person name="Rambo T."/>
            <person name="Currie J."/>
            <person name="Collura K."/>
            <person name="Luo M."/>
            <person name="Yang T."/>
            <person name="Ammiraju J.S.S."/>
            <person name="Engler F."/>
            <person name="Soderlund C."/>
            <person name="Wing R.A."/>
            <person name="Palmer L.E."/>
            <person name="de la Bastide M."/>
            <person name="Spiegel L."/>
            <person name="Nascimento L."/>
            <person name="Zutavern T."/>
            <person name="O'Shaughnessy A."/>
            <person name="Dike S."/>
            <person name="Dedhia N."/>
            <person name="Preston R."/>
            <person name="Balija V."/>
            <person name="McCombie W.R."/>
            <person name="Chow T."/>
            <person name="Chen H."/>
            <person name="Chung M."/>
            <person name="Chen C."/>
            <person name="Shaw J."/>
            <person name="Wu H."/>
            <person name="Hsiao K."/>
            <person name="Chao Y."/>
            <person name="Chu M."/>
            <person name="Cheng C."/>
            <person name="Hour A."/>
            <person name="Lee P."/>
            <person name="Lin S."/>
            <person name="Lin Y."/>
            <person name="Liou J."/>
            <person name="Liu S."/>
            <person name="Hsing Y."/>
            <person name="Raghuvanshi S."/>
            <person name="Mohanty A."/>
            <person name="Bharti A.K."/>
            <person name="Gaur A."/>
            <person name="Gupta V."/>
            <person name="Kumar D."/>
            <person name="Ravi V."/>
            <person name="Vij S."/>
            <person name="Kapur A."/>
            <person name="Khurana P."/>
            <person name="Khurana P."/>
            <person name="Khurana J.P."/>
            <person name="Tyagi A.K."/>
            <person name="Gaikwad K."/>
            <person name="Singh A."/>
            <person name="Dalal V."/>
            <person name="Srivastava S."/>
            <person name="Dixit A."/>
            <person name="Pal A.K."/>
            <person name="Ghazi I.A."/>
            <person name="Yadav M."/>
            <person name="Pandit A."/>
            <person name="Bhargava A."/>
            <person name="Sureshbabu K."/>
            <person name="Batra K."/>
            <person name="Sharma T.R."/>
            <person name="Mohapatra T."/>
            <person name="Singh N.K."/>
            <person name="Messing J."/>
            <person name="Nelson A.B."/>
            <person name="Fuks G."/>
            <person name="Kavchok S."/>
            <person name="Keizer G."/>
            <person name="Linton E."/>
            <person name="Llaca V."/>
            <person name="Song R."/>
            <person name="Tanyolac B."/>
            <person name="Young S."/>
            <person name="Ho-Il K."/>
            <person name="Hahn J.H."/>
            <person name="Sangsakoo G."/>
            <person name="Vanavichit A."/>
            <person name="de Mattos Luiz.A.T."/>
            <person name="Zimmer P.D."/>
            <person name="Malone G."/>
            <person name="Dellagostin O."/>
            <person name="de Oliveira A.C."/>
            <person name="Bevan M."/>
            <person name="Bancroft I."/>
            <person name="Minx P."/>
            <person name="Cordum H."/>
            <person name="Wilson R."/>
            <person name="Cheng Z."/>
            <person name="Jin W."/>
            <person name="Jiang J."/>
            <person name="Leong S.A."/>
            <person name="Iwama H."/>
            <person name="Gojobori T."/>
            <person name="Itoh T."/>
            <person name="Niimura Y."/>
            <person name="Fujii Y."/>
            <person name="Habara T."/>
            <person name="Sakai H."/>
            <person name="Sato Y."/>
            <person name="Wilson G."/>
            <person name="Kumar K."/>
            <person name="McCouch S."/>
            <person name="Juretic N."/>
            <person name="Hoen D."/>
            <person name="Wright S."/>
            <person name="Bruskiewich R."/>
            <person name="Bureau T."/>
            <person name="Miyao A."/>
            <person name="Hirochika H."/>
            <person name="Nishikawa T."/>
            <person name="Kadowaki K."/>
            <person name="Sugiura M."/>
            <person name="Burr B."/>
            <person name="Sasaki T."/>
        </authorList>
    </citation>
    <scope>NUCLEOTIDE SEQUENCE [LARGE SCALE GENOMIC DNA]</scope>
    <source>
        <strain evidence="2">cv. Nipponbare</strain>
    </source>
</reference>
<proteinExistence type="predicted"/>
<accession>A0A0P0XTR3</accession>
<dbReference type="PaxDb" id="39947-A0A0P0XTR3"/>
<feature type="non-terminal residue" evidence="1">
    <location>
        <position position="120"/>
    </location>
</feature>
<gene>
    <name evidence="1" type="ordered locus">Os10g0322600</name>
    <name evidence="1" type="ORF">OSNPB_100322600</name>
</gene>
<organism evidence="1 2">
    <name type="scientific">Oryza sativa subsp. japonica</name>
    <name type="common">Rice</name>
    <dbReference type="NCBI Taxonomy" id="39947"/>
    <lineage>
        <taxon>Eukaryota</taxon>
        <taxon>Viridiplantae</taxon>
        <taxon>Streptophyta</taxon>
        <taxon>Embryophyta</taxon>
        <taxon>Tracheophyta</taxon>
        <taxon>Spermatophyta</taxon>
        <taxon>Magnoliopsida</taxon>
        <taxon>Liliopsida</taxon>
        <taxon>Poales</taxon>
        <taxon>Poaceae</taxon>
        <taxon>BOP clade</taxon>
        <taxon>Oryzoideae</taxon>
        <taxon>Oryzeae</taxon>
        <taxon>Oryzinae</taxon>
        <taxon>Oryza</taxon>
        <taxon>Oryza sativa</taxon>
    </lineage>
</organism>
<evidence type="ECO:0000313" key="2">
    <source>
        <dbReference type="Proteomes" id="UP000059680"/>
    </source>
</evidence>
<reference evidence="1 2" key="2">
    <citation type="journal article" date="2013" name="Plant Cell Physiol.">
        <title>Rice Annotation Project Database (RAP-DB): an integrative and interactive database for rice genomics.</title>
        <authorList>
            <person name="Sakai H."/>
            <person name="Lee S.S."/>
            <person name="Tanaka T."/>
            <person name="Numa H."/>
            <person name="Kim J."/>
            <person name="Kawahara Y."/>
            <person name="Wakimoto H."/>
            <person name="Yang C.C."/>
            <person name="Iwamoto M."/>
            <person name="Abe T."/>
            <person name="Yamada Y."/>
            <person name="Muto A."/>
            <person name="Inokuchi H."/>
            <person name="Ikemura T."/>
            <person name="Matsumoto T."/>
            <person name="Sasaki T."/>
            <person name="Itoh T."/>
        </authorList>
    </citation>
    <scope>NUCLEOTIDE SEQUENCE [LARGE SCALE GENOMIC DNA]</scope>
    <source>
        <strain evidence="2">cv. Nipponbare</strain>
    </source>
</reference>
<reference evidence="1 2" key="3">
    <citation type="journal article" date="2013" name="Rice">
        <title>Improvement of the Oryza sativa Nipponbare reference genome using next generation sequence and optical map data.</title>
        <authorList>
            <person name="Kawahara Y."/>
            <person name="de la Bastide M."/>
            <person name="Hamilton J.P."/>
            <person name="Kanamori H."/>
            <person name="McCombie W.R."/>
            <person name="Ouyang S."/>
            <person name="Schwartz D.C."/>
            <person name="Tanaka T."/>
            <person name="Wu J."/>
            <person name="Zhou S."/>
            <person name="Childs K.L."/>
            <person name="Davidson R.M."/>
            <person name="Lin H."/>
            <person name="Quesada-Ocampo L."/>
            <person name="Vaillancourt B."/>
            <person name="Sakai H."/>
            <person name="Lee S.S."/>
            <person name="Kim J."/>
            <person name="Numa H."/>
            <person name="Itoh T."/>
            <person name="Buell C.R."/>
            <person name="Matsumoto T."/>
        </authorList>
    </citation>
    <scope>NUCLEOTIDE SEQUENCE [LARGE SCALE GENOMIC DNA]</scope>
    <source>
        <strain evidence="2">cv. Nipponbare</strain>
    </source>
</reference>